<dbReference type="InterPro" id="IPR036526">
    <property type="entry name" value="C-N_Hydrolase_sf"/>
</dbReference>
<dbReference type="Pfam" id="PF00795">
    <property type="entry name" value="CN_hydrolase"/>
    <property type="match status" value="1"/>
</dbReference>
<evidence type="ECO:0000256" key="1">
    <source>
        <dbReference type="ARBA" id="ARBA00010613"/>
    </source>
</evidence>
<dbReference type="Proteomes" id="UP000186758">
    <property type="component" value="Unassembled WGS sequence"/>
</dbReference>
<feature type="domain" description="CN hydrolase" evidence="2">
    <location>
        <begin position="5"/>
        <end position="247"/>
    </location>
</feature>
<dbReference type="SUPFAM" id="SSF56317">
    <property type="entry name" value="Carbon-nitrogen hydrolase"/>
    <property type="match status" value="1"/>
</dbReference>
<dbReference type="InterPro" id="IPR001110">
    <property type="entry name" value="UPF0012_CS"/>
</dbReference>
<evidence type="ECO:0000259" key="2">
    <source>
        <dbReference type="PROSITE" id="PS50263"/>
    </source>
</evidence>
<dbReference type="PANTHER" id="PTHR23088:SF27">
    <property type="entry name" value="DEAMINATED GLUTATHIONE AMIDASE"/>
    <property type="match status" value="1"/>
</dbReference>
<dbReference type="InterPro" id="IPR003010">
    <property type="entry name" value="C-N_Hydrolase"/>
</dbReference>
<dbReference type="PROSITE" id="PS01227">
    <property type="entry name" value="UPF0012"/>
    <property type="match status" value="1"/>
</dbReference>
<name>A0A1Q9YJY6_9FIRM</name>
<dbReference type="PANTHER" id="PTHR23088">
    <property type="entry name" value="NITRILASE-RELATED"/>
    <property type="match status" value="1"/>
</dbReference>
<evidence type="ECO:0000313" key="3">
    <source>
        <dbReference type="EMBL" id="OLU44828.1"/>
    </source>
</evidence>
<dbReference type="AlphaFoldDB" id="A0A1Q9YJY6"/>
<protein>
    <recommendedName>
        <fullName evidence="2">CN hydrolase domain-containing protein</fullName>
    </recommendedName>
</protein>
<accession>A0A1Q9YJY6</accession>
<dbReference type="PROSITE" id="PS50263">
    <property type="entry name" value="CN_HYDROLASE"/>
    <property type="match status" value="1"/>
</dbReference>
<gene>
    <name evidence="3" type="ORF">BO223_07120</name>
</gene>
<dbReference type="EMBL" id="MPJZ01000056">
    <property type="protein sequence ID" value="OLU44828.1"/>
    <property type="molecule type" value="Genomic_DNA"/>
</dbReference>
<reference evidence="3 4" key="1">
    <citation type="submission" date="2016-11" db="EMBL/GenBank/DDBJ databases">
        <title>Description of two novel members of the family Erysipelotrichaceae: Ileibacterium lipovorans gen. nov., sp. nov. and Dubosiella newyorkensis, gen. nov., sp. nov.</title>
        <authorList>
            <person name="Cox L.M."/>
            <person name="Sohn J."/>
            <person name="Tyrrell K.L."/>
            <person name="Citron D.M."/>
            <person name="Lawson P.A."/>
            <person name="Patel N.B."/>
            <person name="Iizumi T."/>
            <person name="Perez-Perez G.I."/>
            <person name="Goldstein E.J."/>
            <person name="Blaser M.J."/>
        </authorList>
    </citation>
    <scope>NUCLEOTIDE SEQUENCE [LARGE SCALE GENOMIC DNA]</scope>
    <source>
        <strain evidence="3 4">NYU-BL-K8</strain>
    </source>
</reference>
<evidence type="ECO:0000313" key="4">
    <source>
        <dbReference type="Proteomes" id="UP000186758"/>
    </source>
</evidence>
<proteinExistence type="inferred from homology"/>
<comment type="caution">
    <text evidence="3">The sequence shown here is derived from an EMBL/GenBank/DDBJ whole genome shotgun (WGS) entry which is preliminary data.</text>
</comment>
<dbReference type="Gene3D" id="3.60.110.10">
    <property type="entry name" value="Carbon-nitrogen hydrolase"/>
    <property type="match status" value="1"/>
</dbReference>
<organism evidence="3 4">
    <name type="scientific">Faecalibaculum rodentium</name>
    <dbReference type="NCBI Taxonomy" id="1702221"/>
    <lineage>
        <taxon>Bacteria</taxon>
        <taxon>Bacillati</taxon>
        <taxon>Bacillota</taxon>
        <taxon>Erysipelotrichia</taxon>
        <taxon>Erysipelotrichales</taxon>
        <taxon>Erysipelotrichaceae</taxon>
        <taxon>Faecalibaculum</taxon>
    </lineage>
</organism>
<comment type="similarity">
    <text evidence="1">Belongs to the carbon-nitrogen hydrolase superfamily. NIT1/NIT2 family.</text>
</comment>
<sequence length="283" mass="31926">MASDMQGSLKLQLIELETTGDLQENIRRMQNAVNEKAQFVLLPELWNCPYDNAEIRKAAVFGEACRQAMAEAARKNTVWLAGSIPWQDPADGRIYNMAFVFDADGAEVCRYAKTHLMEVHTPHSHYSEAEVFTPGDRFGTFETPWGKMGILVCYDIRFPEPARILGDAGIRLLLLPAAFNEAVGRKHWQSLLCARAIENQIFVAGCNPDYAWGKYKAWGHSLVVSPDGVILQEGSGMVTLDLSETDRIRQRMPYRKIRRRDLYDRTGRSVSSTGTVRPDRRTG</sequence>